<sequence>MEKDNPKHIVGVSGLVTNDNGEVLVVQSIDRLDTWELPGGQVQEGEPLDQAVIRECLEETGILIKPVGITGVYYNSSYDVLSVVFRCEYISGEINIQPDEIKDAKFAEITEANMDQYFTRPHIKSRFIDALGPEVMVPYETWDDPYNRTVRLEPSLTSPHPECKN</sequence>
<keyword evidence="2 4" id="KW-0378">Hydrolase</keyword>
<reference evidence="4 5" key="1">
    <citation type="submission" date="2021-01" db="EMBL/GenBank/DDBJ databases">
        <title>Genomic Encyclopedia of Type Strains, Phase IV (KMG-IV): sequencing the most valuable type-strain genomes for metagenomic binning, comparative biology and taxonomic classification.</title>
        <authorList>
            <person name="Goeker M."/>
        </authorList>
    </citation>
    <scope>NUCLEOTIDE SEQUENCE [LARGE SCALE GENOMIC DNA]</scope>
    <source>
        <strain evidence="4 5">DSM 105482</strain>
    </source>
</reference>
<accession>A0ABS2QKY7</accession>
<protein>
    <submittedName>
        <fullName evidence="4">8-oxo-dGTP diphosphatase</fullName>
        <ecNumber evidence="4">3.6.1.55</ecNumber>
    </submittedName>
</protein>
<name>A0ABS2QKY7_9BACI</name>
<proteinExistence type="predicted"/>
<dbReference type="GO" id="GO:0035539">
    <property type="term" value="F:8-oxo-7,8-dihydrodeoxyguanosine triphosphate pyrophosphatase activity"/>
    <property type="evidence" value="ECO:0007669"/>
    <property type="project" value="UniProtKB-EC"/>
</dbReference>
<comment type="caution">
    <text evidence="4">The sequence shown here is derived from an EMBL/GenBank/DDBJ whole genome shotgun (WGS) entry which is preliminary data.</text>
</comment>
<evidence type="ECO:0000259" key="3">
    <source>
        <dbReference type="PROSITE" id="PS51462"/>
    </source>
</evidence>
<dbReference type="PROSITE" id="PS51462">
    <property type="entry name" value="NUDIX"/>
    <property type="match status" value="1"/>
</dbReference>
<dbReference type="Gene3D" id="3.90.79.10">
    <property type="entry name" value="Nucleoside Triphosphate Pyrophosphohydrolase"/>
    <property type="match status" value="1"/>
</dbReference>
<dbReference type="EMBL" id="JAFBFI010000016">
    <property type="protein sequence ID" value="MBM7693841.1"/>
    <property type="molecule type" value="Genomic_DNA"/>
</dbReference>
<organism evidence="4 5">
    <name type="scientific">Peribacillus deserti</name>
    <dbReference type="NCBI Taxonomy" id="673318"/>
    <lineage>
        <taxon>Bacteria</taxon>
        <taxon>Bacillati</taxon>
        <taxon>Bacillota</taxon>
        <taxon>Bacilli</taxon>
        <taxon>Bacillales</taxon>
        <taxon>Bacillaceae</taxon>
        <taxon>Peribacillus</taxon>
    </lineage>
</organism>
<dbReference type="PRINTS" id="PR00502">
    <property type="entry name" value="NUDIXFAMILY"/>
</dbReference>
<dbReference type="InterPro" id="IPR020476">
    <property type="entry name" value="Nudix_hydrolase"/>
</dbReference>
<keyword evidence="5" id="KW-1185">Reference proteome</keyword>
<dbReference type="SUPFAM" id="SSF55811">
    <property type="entry name" value="Nudix"/>
    <property type="match status" value="1"/>
</dbReference>
<dbReference type="PANTHER" id="PTHR43046">
    <property type="entry name" value="GDP-MANNOSE MANNOSYL HYDROLASE"/>
    <property type="match status" value="1"/>
</dbReference>
<dbReference type="RefSeq" id="WP_204544896.1">
    <property type="nucleotide sequence ID" value="NZ_JAFBFI010000016.1"/>
</dbReference>
<dbReference type="InterPro" id="IPR015797">
    <property type="entry name" value="NUDIX_hydrolase-like_dom_sf"/>
</dbReference>
<feature type="domain" description="Nudix hydrolase" evidence="3">
    <location>
        <begin position="7"/>
        <end position="129"/>
    </location>
</feature>
<evidence type="ECO:0000313" key="4">
    <source>
        <dbReference type="EMBL" id="MBM7693841.1"/>
    </source>
</evidence>
<gene>
    <name evidence="4" type="ORF">JOC77_003285</name>
</gene>
<dbReference type="Proteomes" id="UP000823486">
    <property type="component" value="Unassembled WGS sequence"/>
</dbReference>
<dbReference type="Pfam" id="PF00293">
    <property type="entry name" value="NUDIX"/>
    <property type="match status" value="1"/>
</dbReference>
<comment type="cofactor">
    <cofactor evidence="1">
        <name>Mg(2+)</name>
        <dbReference type="ChEBI" id="CHEBI:18420"/>
    </cofactor>
</comment>
<dbReference type="InterPro" id="IPR000086">
    <property type="entry name" value="NUDIX_hydrolase_dom"/>
</dbReference>
<evidence type="ECO:0000313" key="5">
    <source>
        <dbReference type="Proteomes" id="UP000823486"/>
    </source>
</evidence>
<evidence type="ECO:0000256" key="2">
    <source>
        <dbReference type="ARBA" id="ARBA00022801"/>
    </source>
</evidence>
<evidence type="ECO:0000256" key="1">
    <source>
        <dbReference type="ARBA" id="ARBA00001946"/>
    </source>
</evidence>
<dbReference type="PANTHER" id="PTHR43046:SF2">
    <property type="entry name" value="8-OXO-DGTP DIPHOSPHATASE-RELATED"/>
    <property type="match status" value="1"/>
</dbReference>
<dbReference type="EC" id="3.6.1.55" evidence="4"/>